<dbReference type="InterPro" id="IPR036388">
    <property type="entry name" value="WH-like_DNA-bd_sf"/>
</dbReference>
<dbReference type="GO" id="GO:0016987">
    <property type="term" value="F:sigma factor activity"/>
    <property type="evidence" value="ECO:0007669"/>
    <property type="project" value="UniProtKB-KW"/>
</dbReference>
<dbReference type="Gene3D" id="1.10.1740.10">
    <property type="match status" value="1"/>
</dbReference>
<evidence type="ECO:0000313" key="7">
    <source>
        <dbReference type="Proteomes" id="UP000192756"/>
    </source>
</evidence>
<evidence type="ECO:0000256" key="3">
    <source>
        <dbReference type="ARBA" id="ARBA00023082"/>
    </source>
</evidence>
<organism evidence="6 7">
    <name type="scientific">Pedobacter africanus</name>
    <dbReference type="NCBI Taxonomy" id="151894"/>
    <lineage>
        <taxon>Bacteria</taxon>
        <taxon>Pseudomonadati</taxon>
        <taxon>Bacteroidota</taxon>
        <taxon>Sphingobacteriia</taxon>
        <taxon>Sphingobacteriales</taxon>
        <taxon>Sphingobacteriaceae</taxon>
        <taxon>Pedobacter</taxon>
    </lineage>
</organism>
<reference evidence="7" key="1">
    <citation type="submission" date="2017-04" db="EMBL/GenBank/DDBJ databases">
        <authorList>
            <person name="Varghese N."/>
            <person name="Submissions S."/>
        </authorList>
    </citation>
    <scope>NUCLEOTIDE SEQUENCE [LARGE SCALE GENOMIC DNA]</scope>
    <source>
        <strain evidence="7">DSM 12126</strain>
    </source>
</reference>
<protein>
    <submittedName>
        <fullName evidence="6">RNA polymerase sigma-70 factor, ECF subfamily</fullName>
    </submittedName>
</protein>
<dbReference type="EMBL" id="FWXT01000001">
    <property type="protein sequence ID" value="SMC69855.1"/>
    <property type="molecule type" value="Genomic_DNA"/>
</dbReference>
<evidence type="ECO:0000256" key="1">
    <source>
        <dbReference type="ARBA" id="ARBA00010641"/>
    </source>
</evidence>
<dbReference type="GO" id="GO:0003677">
    <property type="term" value="F:DNA binding"/>
    <property type="evidence" value="ECO:0007669"/>
    <property type="project" value="InterPro"/>
</dbReference>
<dbReference type="Pfam" id="PF08281">
    <property type="entry name" value="Sigma70_r4_2"/>
    <property type="match status" value="1"/>
</dbReference>
<dbReference type="InterPro" id="IPR014284">
    <property type="entry name" value="RNA_pol_sigma-70_dom"/>
</dbReference>
<dbReference type="PANTHER" id="PTHR43133:SF46">
    <property type="entry name" value="RNA POLYMERASE SIGMA-70 FACTOR ECF SUBFAMILY"/>
    <property type="match status" value="1"/>
</dbReference>
<evidence type="ECO:0000256" key="4">
    <source>
        <dbReference type="ARBA" id="ARBA00023163"/>
    </source>
</evidence>
<dbReference type="OrthoDB" id="656273at2"/>
<accession>A0A1W2BA53</accession>
<dbReference type="InterPro" id="IPR039425">
    <property type="entry name" value="RNA_pol_sigma-70-like"/>
</dbReference>
<dbReference type="InterPro" id="IPR014327">
    <property type="entry name" value="RNA_pol_sigma70_bacteroid"/>
</dbReference>
<feature type="domain" description="HTH luxR-type" evidence="5">
    <location>
        <begin position="110"/>
        <end position="170"/>
    </location>
</feature>
<dbReference type="Proteomes" id="UP000192756">
    <property type="component" value="Unassembled WGS sequence"/>
</dbReference>
<dbReference type="InterPro" id="IPR013325">
    <property type="entry name" value="RNA_pol_sigma_r2"/>
</dbReference>
<name>A0A1W2BA53_9SPHI</name>
<dbReference type="Pfam" id="PF04542">
    <property type="entry name" value="Sigma70_r2"/>
    <property type="match status" value="1"/>
</dbReference>
<dbReference type="RefSeq" id="WP_084238324.1">
    <property type="nucleotide sequence ID" value="NZ_FWXT01000001.1"/>
</dbReference>
<gene>
    <name evidence="6" type="ORF">SAMN04488524_2170</name>
</gene>
<keyword evidence="3" id="KW-0731">Sigma factor</keyword>
<dbReference type="SMART" id="SM00421">
    <property type="entry name" value="HTH_LUXR"/>
    <property type="match status" value="1"/>
</dbReference>
<dbReference type="NCBIfam" id="TIGR02937">
    <property type="entry name" value="sigma70-ECF"/>
    <property type="match status" value="1"/>
</dbReference>
<dbReference type="AlphaFoldDB" id="A0A1W2BA53"/>
<keyword evidence="4" id="KW-0804">Transcription</keyword>
<dbReference type="SUPFAM" id="SSF88946">
    <property type="entry name" value="Sigma2 domain of RNA polymerase sigma factors"/>
    <property type="match status" value="1"/>
</dbReference>
<sequence>MYQQFEQLFREHYQTLCYYANIVTRDMEAAEDIVQDVFVKCWAAIQNDHLEIQQEHYLYRSVKNAALNYVKAQKVRKNYADDYESTHSEADAGNDSMIAAETRSRIMEAIDSLPPQCRKVFLLCVLEDKSYKEAAEQLGISVNTVKTQMTKAFATLRPKLKDLTFLVFFL</sequence>
<keyword evidence="7" id="KW-1185">Reference proteome</keyword>
<dbReference type="Gene3D" id="1.10.10.10">
    <property type="entry name" value="Winged helix-like DNA-binding domain superfamily/Winged helix DNA-binding domain"/>
    <property type="match status" value="1"/>
</dbReference>
<dbReference type="STRING" id="151894.SAMN04488524_2170"/>
<dbReference type="SUPFAM" id="SSF88659">
    <property type="entry name" value="Sigma3 and sigma4 domains of RNA polymerase sigma factors"/>
    <property type="match status" value="1"/>
</dbReference>
<dbReference type="InterPro" id="IPR007627">
    <property type="entry name" value="RNA_pol_sigma70_r2"/>
</dbReference>
<dbReference type="CDD" id="cd06171">
    <property type="entry name" value="Sigma70_r4"/>
    <property type="match status" value="1"/>
</dbReference>
<evidence type="ECO:0000259" key="5">
    <source>
        <dbReference type="SMART" id="SM00421"/>
    </source>
</evidence>
<evidence type="ECO:0000313" key="6">
    <source>
        <dbReference type="EMBL" id="SMC69855.1"/>
    </source>
</evidence>
<dbReference type="NCBIfam" id="TIGR02985">
    <property type="entry name" value="Sig70_bacteroi1"/>
    <property type="match status" value="1"/>
</dbReference>
<dbReference type="InterPro" id="IPR013324">
    <property type="entry name" value="RNA_pol_sigma_r3/r4-like"/>
</dbReference>
<dbReference type="PANTHER" id="PTHR43133">
    <property type="entry name" value="RNA POLYMERASE ECF-TYPE SIGMA FACTO"/>
    <property type="match status" value="1"/>
</dbReference>
<proteinExistence type="inferred from homology"/>
<dbReference type="InterPro" id="IPR000792">
    <property type="entry name" value="Tscrpt_reg_LuxR_C"/>
</dbReference>
<evidence type="ECO:0000256" key="2">
    <source>
        <dbReference type="ARBA" id="ARBA00023015"/>
    </source>
</evidence>
<dbReference type="GO" id="GO:0006352">
    <property type="term" value="P:DNA-templated transcription initiation"/>
    <property type="evidence" value="ECO:0007669"/>
    <property type="project" value="InterPro"/>
</dbReference>
<keyword evidence="2" id="KW-0805">Transcription regulation</keyword>
<dbReference type="InterPro" id="IPR013249">
    <property type="entry name" value="RNA_pol_sigma70_r4_t2"/>
</dbReference>
<comment type="similarity">
    <text evidence="1">Belongs to the sigma-70 factor family. ECF subfamily.</text>
</comment>